<dbReference type="PANTHER" id="PTHR11067">
    <property type="entry name" value="INOSINE TRIPHOSPHATE PYROPHOSPHATASE/HAM1 PROTEIN"/>
    <property type="match status" value="1"/>
</dbReference>
<dbReference type="InterPro" id="IPR002637">
    <property type="entry name" value="RdgB/HAM1"/>
</dbReference>
<dbReference type="NCBIfam" id="NF011397">
    <property type="entry name" value="PRK14822.1"/>
    <property type="match status" value="1"/>
</dbReference>
<feature type="binding site" evidence="10">
    <location>
        <position position="176"/>
    </location>
    <ligand>
        <name>substrate</name>
    </ligand>
</feature>
<comment type="subunit">
    <text evidence="2 10">Homodimer.</text>
</comment>
<evidence type="ECO:0000256" key="9">
    <source>
        <dbReference type="ARBA" id="ARBA00052017"/>
    </source>
</evidence>
<keyword evidence="13" id="KW-1185">Reference proteome</keyword>
<keyword evidence="6 10" id="KW-0460">Magnesium</keyword>
<keyword evidence="4 10" id="KW-0547">Nucleotide-binding</keyword>
<comment type="catalytic activity">
    <reaction evidence="9 10">
        <text>XTP + H2O = XMP + diphosphate + H(+)</text>
        <dbReference type="Rhea" id="RHEA:28610"/>
        <dbReference type="ChEBI" id="CHEBI:15377"/>
        <dbReference type="ChEBI" id="CHEBI:15378"/>
        <dbReference type="ChEBI" id="CHEBI:33019"/>
        <dbReference type="ChEBI" id="CHEBI:57464"/>
        <dbReference type="ChEBI" id="CHEBI:61314"/>
        <dbReference type="EC" id="3.6.1.66"/>
    </reaction>
</comment>
<dbReference type="GO" id="GO:0005829">
    <property type="term" value="C:cytosol"/>
    <property type="evidence" value="ECO:0007669"/>
    <property type="project" value="TreeGrafter"/>
</dbReference>
<keyword evidence="3 10" id="KW-0479">Metal-binding</keyword>
<dbReference type="PANTHER" id="PTHR11067:SF9">
    <property type="entry name" value="INOSINE TRIPHOSPHATE PYROPHOSPHATASE"/>
    <property type="match status" value="1"/>
</dbReference>
<dbReference type="EMBL" id="MLQR01000050">
    <property type="protein sequence ID" value="OIJ10610.1"/>
    <property type="molecule type" value="Genomic_DNA"/>
</dbReference>
<accession>A0A1S2LEE7</accession>
<evidence type="ECO:0000256" key="8">
    <source>
        <dbReference type="ARBA" id="ARBA00051875"/>
    </source>
</evidence>
<dbReference type="OrthoDB" id="9807456at2"/>
<dbReference type="SUPFAM" id="SSF52972">
    <property type="entry name" value="ITPase-like"/>
    <property type="match status" value="1"/>
</dbReference>
<dbReference type="HAMAP" id="MF_01405">
    <property type="entry name" value="Non_canon_purine_NTPase"/>
    <property type="match status" value="1"/>
</dbReference>
<proteinExistence type="inferred from homology"/>
<name>A0A1S2LEE7_9BACI</name>
<evidence type="ECO:0000256" key="7">
    <source>
        <dbReference type="ARBA" id="ARBA00023080"/>
    </source>
</evidence>
<comment type="caution">
    <text evidence="12">The sequence shown here is derived from an EMBL/GenBank/DDBJ whole genome shotgun (WGS) entry which is preliminary data.</text>
</comment>
<comment type="cofactor">
    <cofactor evidence="10">
        <name>Mg(2+)</name>
        <dbReference type="ChEBI" id="CHEBI:18420"/>
    </cofactor>
    <text evidence="10">Binds 1 Mg(2+) ion per subunit.</text>
</comment>
<feature type="binding site" evidence="10">
    <location>
        <begin position="8"/>
        <end position="13"/>
    </location>
    <ligand>
        <name>substrate</name>
    </ligand>
</feature>
<feature type="binding site" evidence="10">
    <location>
        <begin position="153"/>
        <end position="156"/>
    </location>
    <ligand>
        <name>substrate</name>
    </ligand>
</feature>
<feature type="binding site" evidence="10">
    <location>
        <begin position="181"/>
        <end position="182"/>
    </location>
    <ligand>
        <name>substrate</name>
    </ligand>
</feature>
<feature type="binding site" evidence="10">
    <location>
        <position position="70"/>
    </location>
    <ligand>
        <name>Mg(2+)</name>
        <dbReference type="ChEBI" id="CHEBI:18420"/>
    </ligand>
</feature>
<dbReference type="NCBIfam" id="TIGR00042">
    <property type="entry name" value="RdgB/HAM1 family non-canonical purine NTP pyrophosphatase"/>
    <property type="match status" value="1"/>
</dbReference>
<evidence type="ECO:0000256" key="6">
    <source>
        <dbReference type="ARBA" id="ARBA00022842"/>
    </source>
</evidence>
<evidence type="ECO:0000256" key="3">
    <source>
        <dbReference type="ARBA" id="ARBA00022723"/>
    </source>
</evidence>
<reference evidence="12 13" key="1">
    <citation type="submission" date="2016-10" db="EMBL/GenBank/DDBJ databases">
        <title>Draft genome sequences of four alkaliphilic bacteria belonging to the Anaerobacillus genus.</title>
        <authorList>
            <person name="Bassil N.M."/>
            <person name="Lloyd J.R."/>
        </authorList>
    </citation>
    <scope>NUCLEOTIDE SEQUENCE [LARGE SCALE GENOMIC DNA]</scope>
    <source>
        <strain evidence="12 13">DSM 18345</strain>
    </source>
</reference>
<evidence type="ECO:0000256" key="2">
    <source>
        <dbReference type="ARBA" id="ARBA00011738"/>
    </source>
</evidence>
<comment type="function">
    <text evidence="10">Pyrophosphatase that catalyzes the hydrolysis of nucleoside triphosphates to their monophosphate derivatives, with a high preference for the non-canonical purine nucleotides XTP (xanthosine triphosphate), dITP (deoxyinosine triphosphate) and ITP. Seems to function as a house-cleaning enzyme that removes non-canonical purine nucleotides from the nucleotide pool, thus preventing their incorporation into DNA/RNA and avoiding chromosomal lesions.</text>
</comment>
<dbReference type="Pfam" id="PF01725">
    <property type="entry name" value="Ham1p_like"/>
    <property type="match status" value="1"/>
</dbReference>
<dbReference type="EC" id="3.6.1.66" evidence="10"/>
<dbReference type="FunFam" id="3.90.950.10:FF:000001">
    <property type="entry name" value="dITP/XTP pyrophosphatase"/>
    <property type="match status" value="1"/>
</dbReference>
<comment type="catalytic activity">
    <reaction evidence="8 10">
        <text>dITP + H2O = dIMP + diphosphate + H(+)</text>
        <dbReference type="Rhea" id="RHEA:28342"/>
        <dbReference type="ChEBI" id="CHEBI:15377"/>
        <dbReference type="ChEBI" id="CHEBI:15378"/>
        <dbReference type="ChEBI" id="CHEBI:33019"/>
        <dbReference type="ChEBI" id="CHEBI:61194"/>
        <dbReference type="ChEBI" id="CHEBI:61382"/>
        <dbReference type="EC" id="3.6.1.66"/>
    </reaction>
</comment>
<dbReference type="Proteomes" id="UP000179524">
    <property type="component" value="Unassembled WGS sequence"/>
</dbReference>
<feature type="active site" description="Proton acceptor" evidence="10">
    <location>
        <position position="70"/>
    </location>
</feature>
<comment type="catalytic activity">
    <reaction evidence="10">
        <text>ITP + H2O = IMP + diphosphate + H(+)</text>
        <dbReference type="Rhea" id="RHEA:29399"/>
        <dbReference type="ChEBI" id="CHEBI:15377"/>
        <dbReference type="ChEBI" id="CHEBI:15378"/>
        <dbReference type="ChEBI" id="CHEBI:33019"/>
        <dbReference type="ChEBI" id="CHEBI:58053"/>
        <dbReference type="ChEBI" id="CHEBI:61402"/>
        <dbReference type="EC" id="3.6.1.66"/>
    </reaction>
</comment>
<dbReference type="RefSeq" id="WP_071311182.1">
    <property type="nucleotide sequence ID" value="NZ_MLQR01000050.1"/>
</dbReference>
<dbReference type="GO" id="GO:0009146">
    <property type="term" value="P:purine nucleoside triphosphate catabolic process"/>
    <property type="evidence" value="ECO:0007669"/>
    <property type="project" value="UniProtKB-UniRule"/>
</dbReference>
<evidence type="ECO:0000313" key="13">
    <source>
        <dbReference type="Proteomes" id="UP000179524"/>
    </source>
</evidence>
<gene>
    <name evidence="12" type="ORF">BKP37_18955</name>
</gene>
<sequence>MKEILIATKNKGKIREFEELFSQFGFHVKSLLDFESVIDVVEDGLTFRDNATKKAETIAKLYNIATLADDSGLIVDALNGEPGVFSARYAGPNKDDRANMEKVLHELVGVKESERGARFHCSLALSIPGQNTILVDGICEGKITYEPKGENGFGYDPIMYIPQKDKTMAELSKEEKNEISHRALALKKLKEVIQSVL</sequence>
<dbReference type="GO" id="GO:0017111">
    <property type="term" value="F:ribonucleoside triphosphate phosphatase activity"/>
    <property type="evidence" value="ECO:0007669"/>
    <property type="project" value="InterPro"/>
</dbReference>
<evidence type="ECO:0000313" key="12">
    <source>
        <dbReference type="EMBL" id="OIJ10610.1"/>
    </source>
</evidence>
<evidence type="ECO:0000256" key="5">
    <source>
        <dbReference type="ARBA" id="ARBA00022801"/>
    </source>
</evidence>
<keyword evidence="7 10" id="KW-0546">Nucleotide metabolism</keyword>
<dbReference type="GO" id="GO:0009117">
    <property type="term" value="P:nucleotide metabolic process"/>
    <property type="evidence" value="ECO:0007669"/>
    <property type="project" value="UniProtKB-KW"/>
</dbReference>
<feature type="binding site" evidence="10">
    <location>
        <position position="71"/>
    </location>
    <ligand>
        <name>substrate</name>
    </ligand>
</feature>
<dbReference type="GO" id="GO:0036220">
    <property type="term" value="F:ITP diphosphatase activity"/>
    <property type="evidence" value="ECO:0007669"/>
    <property type="project" value="UniProtKB-UniRule"/>
</dbReference>
<comment type="caution">
    <text evidence="10">Lacks conserved residue(s) required for the propagation of feature annotation.</text>
</comment>
<keyword evidence="5 10" id="KW-0378">Hydrolase</keyword>
<dbReference type="GO" id="GO:0000166">
    <property type="term" value="F:nucleotide binding"/>
    <property type="evidence" value="ECO:0007669"/>
    <property type="project" value="UniProtKB-KW"/>
</dbReference>
<evidence type="ECO:0000256" key="4">
    <source>
        <dbReference type="ARBA" id="ARBA00022741"/>
    </source>
</evidence>
<evidence type="ECO:0000256" key="10">
    <source>
        <dbReference type="HAMAP-Rule" id="MF_01405"/>
    </source>
</evidence>
<evidence type="ECO:0000256" key="11">
    <source>
        <dbReference type="RuleBase" id="RU003781"/>
    </source>
</evidence>
<protein>
    <recommendedName>
        <fullName evidence="10">dITP/XTP pyrophosphatase</fullName>
        <ecNumber evidence="10">3.6.1.66</ecNumber>
    </recommendedName>
    <alternativeName>
        <fullName evidence="10">Non-canonical purine NTP pyrophosphatase</fullName>
    </alternativeName>
    <alternativeName>
        <fullName evidence="10">Non-standard purine NTP pyrophosphatase</fullName>
    </alternativeName>
    <alternativeName>
        <fullName evidence="10">Nucleoside-triphosphate diphosphatase</fullName>
    </alternativeName>
    <alternativeName>
        <fullName evidence="10">Nucleoside-triphosphate pyrophosphatase</fullName>
        <shortName evidence="10">NTPase</shortName>
    </alternativeName>
</protein>
<evidence type="ECO:0000256" key="1">
    <source>
        <dbReference type="ARBA" id="ARBA00008023"/>
    </source>
</evidence>
<dbReference type="GO" id="GO:0036222">
    <property type="term" value="F:XTP diphosphatase activity"/>
    <property type="evidence" value="ECO:0007669"/>
    <property type="project" value="UniProtKB-UniRule"/>
</dbReference>
<dbReference type="InterPro" id="IPR020922">
    <property type="entry name" value="dITP/XTP_pyrophosphatase"/>
</dbReference>
<dbReference type="Gene3D" id="3.90.950.10">
    <property type="match status" value="1"/>
</dbReference>
<organism evidence="12 13">
    <name type="scientific">Anaerobacillus alkalilacustris</name>
    <dbReference type="NCBI Taxonomy" id="393763"/>
    <lineage>
        <taxon>Bacteria</taxon>
        <taxon>Bacillati</taxon>
        <taxon>Bacillota</taxon>
        <taxon>Bacilli</taxon>
        <taxon>Bacillales</taxon>
        <taxon>Bacillaceae</taxon>
        <taxon>Anaerobacillus</taxon>
    </lineage>
</organism>
<dbReference type="InterPro" id="IPR029001">
    <property type="entry name" value="ITPase-like_fam"/>
</dbReference>
<dbReference type="GO" id="GO:0046872">
    <property type="term" value="F:metal ion binding"/>
    <property type="evidence" value="ECO:0007669"/>
    <property type="project" value="UniProtKB-KW"/>
</dbReference>
<dbReference type="GO" id="GO:0035870">
    <property type="term" value="F:dITP diphosphatase activity"/>
    <property type="evidence" value="ECO:0007669"/>
    <property type="project" value="UniProtKB-UniRule"/>
</dbReference>
<dbReference type="CDD" id="cd00515">
    <property type="entry name" value="HAM1"/>
    <property type="match status" value="1"/>
</dbReference>
<comment type="similarity">
    <text evidence="1 10 11">Belongs to the HAM1 NTPase family.</text>
</comment>
<dbReference type="AlphaFoldDB" id="A0A1S2LEE7"/>